<evidence type="ECO:0000313" key="2">
    <source>
        <dbReference type="Proteomes" id="UP000198373"/>
    </source>
</evidence>
<dbReference type="AlphaFoldDB" id="A0A239ED60"/>
<dbReference type="SUPFAM" id="SSF55073">
    <property type="entry name" value="Nucleotide cyclase"/>
    <property type="match status" value="1"/>
</dbReference>
<proteinExistence type="predicted"/>
<dbReference type="InterPro" id="IPR043128">
    <property type="entry name" value="Rev_trsase/Diguanyl_cyclase"/>
</dbReference>
<dbReference type="Gene3D" id="3.30.70.270">
    <property type="match status" value="1"/>
</dbReference>
<gene>
    <name evidence="1" type="ORF">SAMN06893096_10464</name>
</gene>
<reference evidence="2" key="1">
    <citation type="submission" date="2017-06" db="EMBL/GenBank/DDBJ databases">
        <authorList>
            <person name="Varghese N."/>
            <person name="Submissions S."/>
        </authorList>
    </citation>
    <scope>NUCLEOTIDE SEQUENCE [LARGE SCALE GENOMIC DNA]</scope>
    <source>
        <strain evidence="2">DSM 46839</strain>
    </source>
</reference>
<dbReference type="EMBL" id="FZOO01000004">
    <property type="protein sequence ID" value="SNS42625.1"/>
    <property type="molecule type" value="Genomic_DNA"/>
</dbReference>
<name>A0A239ED60_9ACTN</name>
<protein>
    <recommendedName>
        <fullName evidence="3">GGDEF domain-containing protein</fullName>
    </recommendedName>
</protein>
<dbReference type="InterPro" id="IPR029787">
    <property type="entry name" value="Nucleotide_cyclase"/>
</dbReference>
<evidence type="ECO:0000313" key="1">
    <source>
        <dbReference type="EMBL" id="SNS42625.1"/>
    </source>
</evidence>
<dbReference type="Proteomes" id="UP000198373">
    <property type="component" value="Unassembled WGS sequence"/>
</dbReference>
<accession>A0A239ED60</accession>
<sequence>MEDGPDDDRRGRPRGVVPGPLAVLRAVPHLRGAGHGHLHGAVRDGLGPQGEAQDRLLLRTSEVLAATDPLPGCLDPWEWLDRLDAAAAGAGADRGVTAGVGVTEVRAGDEAGELLGRADQAVYRAESAGGNRVTELAV</sequence>
<evidence type="ECO:0008006" key="3">
    <source>
        <dbReference type="Google" id="ProtNLM"/>
    </source>
</evidence>
<keyword evidence="2" id="KW-1185">Reference proteome</keyword>
<organism evidence="1 2">
    <name type="scientific">Geodermatophilus pulveris</name>
    <dbReference type="NCBI Taxonomy" id="1564159"/>
    <lineage>
        <taxon>Bacteria</taxon>
        <taxon>Bacillati</taxon>
        <taxon>Actinomycetota</taxon>
        <taxon>Actinomycetes</taxon>
        <taxon>Geodermatophilales</taxon>
        <taxon>Geodermatophilaceae</taxon>
        <taxon>Geodermatophilus</taxon>
    </lineage>
</organism>